<dbReference type="EMBL" id="CAJOBP010001135">
    <property type="protein sequence ID" value="CAF4257006.1"/>
    <property type="molecule type" value="Genomic_DNA"/>
</dbReference>
<feature type="non-terminal residue" evidence="1">
    <location>
        <position position="1"/>
    </location>
</feature>
<proteinExistence type="predicted"/>
<organism evidence="1 2">
    <name type="scientific">Rotaria socialis</name>
    <dbReference type="NCBI Taxonomy" id="392032"/>
    <lineage>
        <taxon>Eukaryota</taxon>
        <taxon>Metazoa</taxon>
        <taxon>Spiralia</taxon>
        <taxon>Gnathifera</taxon>
        <taxon>Rotifera</taxon>
        <taxon>Eurotatoria</taxon>
        <taxon>Bdelloidea</taxon>
        <taxon>Philodinida</taxon>
        <taxon>Philodinidae</taxon>
        <taxon>Rotaria</taxon>
    </lineage>
</organism>
<name>A0A820F5N8_9BILA</name>
<sequence>MVYVSILELVDHNDFQMKYIIVTLKYDCWENIKAHLINFFPYLTSNSSPYVA</sequence>
<gene>
    <name evidence="1" type="ORF">UJA718_LOCUS9912</name>
</gene>
<dbReference type="Proteomes" id="UP000663873">
    <property type="component" value="Unassembled WGS sequence"/>
</dbReference>
<protein>
    <submittedName>
        <fullName evidence="1">Uncharacterized protein</fullName>
    </submittedName>
</protein>
<comment type="caution">
    <text evidence="1">The sequence shown here is derived from an EMBL/GenBank/DDBJ whole genome shotgun (WGS) entry which is preliminary data.</text>
</comment>
<keyword evidence="2" id="KW-1185">Reference proteome</keyword>
<evidence type="ECO:0000313" key="2">
    <source>
        <dbReference type="Proteomes" id="UP000663873"/>
    </source>
</evidence>
<evidence type="ECO:0000313" key="1">
    <source>
        <dbReference type="EMBL" id="CAF4257006.1"/>
    </source>
</evidence>
<dbReference type="AlphaFoldDB" id="A0A820F5N8"/>
<accession>A0A820F5N8</accession>
<reference evidence="1" key="1">
    <citation type="submission" date="2021-02" db="EMBL/GenBank/DDBJ databases">
        <authorList>
            <person name="Nowell W R."/>
        </authorList>
    </citation>
    <scope>NUCLEOTIDE SEQUENCE</scope>
</reference>